<evidence type="ECO:0000256" key="1">
    <source>
        <dbReference type="ARBA" id="ARBA00005409"/>
    </source>
</evidence>
<dbReference type="Gene3D" id="3.40.50.2000">
    <property type="entry name" value="Glycogen Phosphorylase B"/>
    <property type="match status" value="2"/>
</dbReference>
<dbReference type="NCBIfam" id="TIGR01484">
    <property type="entry name" value="HAD-SF-IIB"/>
    <property type="match status" value="1"/>
</dbReference>
<dbReference type="GO" id="GO:0005992">
    <property type="term" value="P:trehalose biosynthetic process"/>
    <property type="evidence" value="ECO:0007669"/>
    <property type="project" value="InterPro"/>
</dbReference>
<dbReference type="EMBL" id="CAKKLH010000306">
    <property type="protein sequence ID" value="CAH0110770.1"/>
    <property type="molecule type" value="Genomic_DNA"/>
</dbReference>
<protein>
    <submittedName>
        <fullName evidence="3">Uncharacterized protein</fullName>
    </submittedName>
</protein>
<organism evidence="3 4">
    <name type="scientific">Daphnia galeata</name>
    <dbReference type="NCBI Taxonomy" id="27404"/>
    <lineage>
        <taxon>Eukaryota</taxon>
        <taxon>Metazoa</taxon>
        <taxon>Ecdysozoa</taxon>
        <taxon>Arthropoda</taxon>
        <taxon>Crustacea</taxon>
        <taxon>Branchiopoda</taxon>
        <taxon>Diplostraca</taxon>
        <taxon>Cladocera</taxon>
        <taxon>Anomopoda</taxon>
        <taxon>Daphniidae</taxon>
        <taxon>Daphnia</taxon>
    </lineage>
</organism>
<sequence length="892" mass="100423">MSSHQQVTALNGNDGFDVQTGDEAGSAPLIVVSNRLPFVLTRDKIGKLRRSHSAGGLVTALGPVVIKCGGLWIGWPGSHDMRTLDEIPEPDIPNGGLKSQQVKAVLVRQELFDSFYNGCCNGTFWPLFHSMPDRAIFSSETWKSIPLKDQHTKTKSVQAYQEVNEEFALKTIDALRQVHSRLLKEYNGNEDVMPVPVVWIHDYQLMLAAAMIRQVAIEENLACKLGFFLHIPFPSWDIMRLFPWDDQILEGILACDMVGFHIDDYCTNFIECCQRRLGCRVDHANGNVEYDNRTVHVRPLPIGIPFNHFQELALKAPRVMKDERVVLGVDRLDYTKGLVQRIKAFERLLERHPEHLERVVLMQIAVPSRTDVKEYKALKEEIDQLVGRINGRFSTADWSPIRYIYGCISQDNLAAFYRDSAVALVTPLRDGMNLVAKEFVACQINETGVLILSPFAGAGGTMREALLVNPYEVDMVSEMIHKALIMDVGERQRRMKLLRERESSMDVDYWMASFLREMQLVECAITGSPSSIPVDYGYQSYLTEYIEDSSKLNLLLDYDGTLAPIVSHPDLALMSAETRRVLTHLSQMPSVSVCVMSGRSLENLRKMVAIDGITYAGSQGLEILHPDGSRFIHPVPTDHQIRLQNLLPALESEVCTNGAWVENKGALLTYHYRAVSSPERRDSLIQRAVQLFREHGFYPHHTQMAIEARPPVPWDKGRASLYIMRTTYGVDWPQRVGGPERVRILYAGDDDTDEEVMEALSGLACTFRVSRVPVYKSAANYRLTCPDAVQSLLHWIEDRLDQRAVIPAPLVGFTANFLITCIHESEAVSSDEEQTVDLSAVDVPLKSKRRRRNSRNSNFVLSKAAAAGLLRSTNFKAALCHHSQDPITVIGH</sequence>
<dbReference type="InterPro" id="IPR036412">
    <property type="entry name" value="HAD-like_sf"/>
</dbReference>
<dbReference type="CDD" id="cd03788">
    <property type="entry name" value="GT20_TPS"/>
    <property type="match status" value="1"/>
</dbReference>
<dbReference type="InterPro" id="IPR003337">
    <property type="entry name" value="Trehalose_PPase"/>
</dbReference>
<dbReference type="GO" id="GO:0005829">
    <property type="term" value="C:cytosol"/>
    <property type="evidence" value="ECO:0007669"/>
    <property type="project" value="TreeGrafter"/>
</dbReference>
<dbReference type="FunFam" id="3.40.50.1000:FF:000324">
    <property type="entry name" value="Putative Alpha,alpha-trehalose-phosphate synthase"/>
    <property type="match status" value="1"/>
</dbReference>
<dbReference type="FunFam" id="3.40.50.2000:FF:000113">
    <property type="entry name" value="Alpha,alpha-trehalose-phosphate synthase"/>
    <property type="match status" value="1"/>
</dbReference>
<dbReference type="InterPro" id="IPR023214">
    <property type="entry name" value="HAD_sf"/>
</dbReference>
<dbReference type="SUPFAM" id="SSF56784">
    <property type="entry name" value="HAD-like"/>
    <property type="match status" value="1"/>
</dbReference>
<proteinExistence type="inferred from homology"/>
<evidence type="ECO:0000313" key="3">
    <source>
        <dbReference type="EMBL" id="CAH0110770.1"/>
    </source>
</evidence>
<dbReference type="InterPro" id="IPR006379">
    <property type="entry name" value="HAD-SF_hydro_IIB"/>
</dbReference>
<gene>
    <name evidence="3" type="ORF">DGAL_LOCUS14374</name>
</gene>
<comment type="caution">
    <text evidence="3">The sequence shown here is derived from an EMBL/GenBank/DDBJ whole genome shotgun (WGS) entry which is preliminary data.</text>
</comment>
<dbReference type="GO" id="GO:0004805">
    <property type="term" value="F:trehalose-phosphatase activity"/>
    <property type="evidence" value="ECO:0007669"/>
    <property type="project" value="TreeGrafter"/>
</dbReference>
<dbReference type="PANTHER" id="PTHR10788:SF106">
    <property type="entry name" value="BCDNA.GH08860"/>
    <property type="match status" value="1"/>
</dbReference>
<comment type="similarity">
    <text evidence="2">In the C-terminal section; belongs to the trehalose phosphatase family.</text>
</comment>
<evidence type="ECO:0000256" key="2">
    <source>
        <dbReference type="ARBA" id="ARBA00006330"/>
    </source>
</evidence>
<comment type="similarity">
    <text evidence="1">In the N-terminal section; belongs to the glycosyltransferase 20 family.</text>
</comment>
<dbReference type="GO" id="GO:0003825">
    <property type="term" value="F:alpha,alpha-trehalose-phosphate synthase (UDP-forming) activity"/>
    <property type="evidence" value="ECO:0007669"/>
    <property type="project" value="TreeGrafter"/>
</dbReference>
<name>A0A8J2S150_9CRUS</name>
<dbReference type="FunFam" id="3.40.50.1000:FF:000368">
    <property type="entry name" value="Putative Alpha,alpha-trehalose-phosphate synthase"/>
    <property type="match status" value="1"/>
</dbReference>
<dbReference type="Proteomes" id="UP000789390">
    <property type="component" value="Unassembled WGS sequence"/>
</dbReference>
<evidence type="ECO:0000313" key="4">
    <source>
        <dbReference type="Proteomes" id="UP000789390"/>
    </source>
</evidence>
<dbReference type="PANTHER" id="PTHR10788">
    <property type="entry name" value="TREHALOSE-6-PHOSPHATE SYNTHASE"/>
    <property type="match status" value="1"/>
</dbReference>
<dbReference type="Pfam" id="PF00982">
    <property type="entry name" value="Glyco_transf_20"/>
    <property type="match status" value="1"/>
</dbReference>
<reference evidence="3" key="1">
    <citation type="submission" date="2021-11" db="EMBL/GenBank/DDBJ databases">
        <authorList>
            <person name="Schell T."/>
        </authorList>
    </citation>
    <scope>NUCLEOTIDE SEQUENCE</scope>
    <source>
        <strain evidence="3">M5</strain>
    </source>
</reference>
<dbReference type="NCBIfam" id="TIGR00685">
    <property type="entry name" value="T6PP"/>
    <property type="match status" value="1"/>
</dbReference>
<accession>A0A8J2S150</accession>
<dbReference type="SUPFAM" id="SSF53756">
    <property type="entry name" value="UDP-Glycosyltransferase/glycogen phosphorylase"/>
    <property type="match status" value="1"/>
</dbReference>
<dbReference type="Gene3D" id="3.40.50.1000">
    <property type="entry name" value="HAD superfamily/HAD-like"/>
    <property type="match status" value="2"/>
</dbReference>
<dbReference type="FunFam" id="3.40.50.2000:FF:000150">
    <property type="entry name" value="Trehalose-6-phosphate synthase"/>
    <property type="match status" value="1"/>
</dbReference>
<dbReference type="InterPro" id="IPR001830">
    <property type="entry name" value="Glyco_trans_20"/>
</dbReference>
<dbReference type="AlphaFoldDB" id="A0A8J2S150"/>
<dbReference type="OrthoDB" id="755951at2759"/>
<keyword evidence="4" id="KW-1185">Reference proteome</keyword>
<dbReference type="Pfam" id="PF02358">
    <property type="entry name" value="Trehalose_PPase"/>
    <property type="match status" value="1"/>
</dbReference>